<comment type="caution">
    <text evidence="1">The sequence shown here is derived from an EMBL/GenBank/DDBJ whole genome shotgun (WGS) entry which is preliminary data.</text>
</comment>
<sequence>MAAHAFPAKDGSKPSGRSCLLELPCELRLEIFQHVFSVQPLTWRMNKPEIFIVPALMRTCHVIRDEASSIHQQRLDDVYCVLNEQMEQTVYEDLNSRTQACIPARLGGIKEALYSRAYKVGRHTGQISRAILESSGIDKKALHGAAVIRPADIRIEVNSQVFTFLVPDATDLAAWGSTPSPTSCERATQCGWRPYQDGAKLEKPSVTSPGMPHCSRVTTLWGRALP</sequence>
<dbReference type="AlphaFoldDB" id="A0AAN6KEV7"/>
<name>A0AAN6KEV7_9PEZI</name>
<evidence type="ECO:0000313" key="1">
    <source>
        <dbReference type="EMBL" id="KAK0978767.1"/>
    </source>
</evidence>
<dbReference type="EMBL" id="JAUJLE010000126">
    <property type="protein sequence ID" value="KAK0978767.1"/>
    <property type="molecule type" value="Genomic_DNA"/>
</dbReference>
<evidence type="ECO:0008006" key="3">
    <source>
        <dbReference type="Google" id="ProtNLM"/>
    </source>
</evidence>
<evidence type="ECO:0000313" key="2">
    <source>
        <dbReference type="Proteomes" id="UP001175353"/>
    </source>
</evidence>
<dbReference type="Proteomes" id="UP001175353">
    <property type="component" value="Unassembled WGS sequence"/>
</dbReference>
<keyword evidence="2" id="KW-1185">Reference proteome</keyword>
<organism evidence="1 2">
    <name type="scientific">Friedmanniomyces endolithicus</name>
    <dbReference type="NCBI Taxonomy" id="329885"/>
    <lineage>
        <taxon>Eukaryota</taxon>
        <taxon>Fungi</taxon>
        <taxon>Dikarya</taxon>
        <taxon>Ascomycota</taxon>
        <taxon>Pezizomycotina</taxon>
        <taxon>Dothideomycetes</taxon>
        <taxon>Dothideomycetidae</taxon>
        <taxon>Mycosphaerellales</taxon>
        <taxon>Teratosphaeriaceae</taxon>
        <taxon>Friedmanniomyces</taxon>
    </lineage>
</organism>
<protein>
    <recommendedName>
        <fullName evidence="3">F-box domain-containing protein</fullName>
    </recommendedName>
</protein>
<reference evidence="1" key="1">
    <citation type="submission" date="2023-06" db="EMBL/GenBank/DDBJ databases">
        <title>Black Yeasts Isolated from many extreme environments.</title>
        <authorList>
            <person name="Coleine C."/>
            <person name="Stajich J.E."/>
            <person name="Selbmann L."/>
        </authorList>
    </citation>
    <scope>NUCLEOTIDE SEQUENCE</scope>
    <source>
        <strain evidence="1">CCFEE 5200</strain>
    </source>
</reference>
<gene>
    <name evidence="1" type="ORF">LTR91_012866</name>
</gene>
<proteinExistence type="predicted"/>
<accession>A0AAN6KEV7</accession>